<gene>
    <name evidence="2" type="ordered locus">bll1406</name>
</gene>
<dbReference type="eggNOG" id="COG3391">
    <property type="taxonomic scope" value="Bacteria"/>
</dbReference>
<dbReference type="InterPro" id="IPR051344">
    <property type="entry name" value="Vgb"/>
</dbReference>
<dbReference type="STRING" id="224911.AAV28_03945"/>
<dbReference type="EnsemblBacteria" id="BAC46671">
    <property type="protein sequence ID" value="BAC46671"/>
    <property type="gene ID" value="BAC46671"/>
</dbReference>
<dbReference type="PANTHER" id="PTHR40274:SF4">
    <property type="entry name" value="BLL1406 PROTEIN"/>
    <property type="match status" value="1"/>
</dbReference>
<evidence type="ECO:0000313" key="3">
    <source>
        <dbReference type="Proteomes" id="UP000002526"/>
    </source>
</evidence>
<dbReference type="InParanoid" id="Q89UL0"/>
<name>Q89UL0_BRADU</name>
<reference evidence="3" key="1">
    <citation type="journal article" date="2002" name="DNA Res.">
        <title>Complete genomic sequence of nitrogen-fixing symbiotic bacterium Bradyrhizobium japonicum USDA110.</title>
        <authorList>
            <person name="Kaneko T."/>
            <person name="Nakamura Y."/>
            <person name="Sato S."/>
            <person name="Minamisawa K."/>
            <person name="Uchiumi T."/>
            <person name="Sasamoto S."/>
            <person name="Watanabe A."/>
            <person name="Idesawa K."/>
            <person name="Iriguchi M."/>
            <person name="Kawashima K."/>
            <person name="Kohara M."/>
            <person name="Matsumoto M."/>
            <person name="Shimpo S."/>
            <person name="Tsuruoka H."/>
            <person name="Wada T."/>
            <person name="Yamada M."/>
            <person name="Tabata S."/>
        </authorList>
    </citation>
    <scope>NUCLEOTIDE SEQUENCE [LARGE SCALE GENOMIC DNA]</scope>
    <source>
        <strain evidence="3">JCM 10833 / BCRC 13528 / IAM 13628 / NBRC 14792 / USDA 110</strain>
    </source>
</reference>
<sequence>MRPADRCRSPTGRPATGRHRPDIFTNTVEWDAFEAAPLYGDTTSSFVCQSRMTGEYFPKMGGHAMKNRLACTAVIAAIFCTTSASAQKLPEIWEVTKLVPGSAFHGVHGLGIDKAGHLFAGSVAGAMLYEVDIASGTAKVAIPAPIGMADDIAFAPDGTMAWTGFLAGDLYSRKGDGPIKKLASGLPGINSLAFRKDGRLYATTVFLGDTLYEIDVEGVKPPRQIMEKMGGLNGFEFGPDDKLYGPLWFKGQVAKVDVDKAELTVVADGFKVPAAVNFDSKGNLWVVDTALGQLVRVDPKSGAKTMVAQLKPSLDNLAIDEKDRIYVSNMADNGIQEVDPASGQAKQIIIGKLALPGGIGVTSENGKDTIHVADVFAYRTVDGTTGEVTEKARMHAAGVTLEYPMSATAKGNDVILSSWFTGTVQVIDNKTGATRDMLHDFKAPHDAIVLEDGSILVAELGTKSLVRVSGEHGKDRTTLIGDLEGPVGLVAGSRGEVYVTEAFAGVVSKIEQNGEKTVLVKELKMPEGLARTSDGKLIVAEVGARRLIEITPEDGKITEIAADLPIGLAGAPGGLPTHIPTGVAIGATGVIYFSSDIENAIYKAVKK</sequence>
<dbReference type="HOGENOM" id="CLU_037852_0_0_5"/>
<dbReference type="PANTHER" id="PTHR40274">
    <property type="entry name" value="VIRGINIAMYCIN B LYASE"/>
    <property type="match status" value="1"/>
</dbReference>
<evidence type="ECO:0000256" key="1">
    <source>
        <dbReference type="SAM" id="MobiDB-lite"/>
    </source>
</evidence>
<organism evidence="2 3">
    <name type="scientific">Bradyrhizobium diazoefficiens (strain JCM 10833 / BCRC 13528 / IAM 13628 / NBRC 14792 / USDA 110)</name>
    <dbReference type="NCBI Taxonomy" id="224911"/>
    <lineage>
        <taxon>Bacteria</taxon>
        <taxon>Pseudomonadati</taxon>
        <taxon>Pseudomonadota</taxon>
        <taxon>Alphaproteobacteria</taxon>
        <taxon>Hyphomicrobiales</taxon>
        <taxon>Nitrobacteraceae</taxon>
        <taxon>Bradyrhizobium</taxon>
    </lineage>
</organism>
<dbReference type="Proteomes" id="UP000002526">
    <property type="component" value="Chromosome"/>
</dbReference>
<accession>Q89UL0</accession>
<dbReference type="AlphaFoldDB" id="Q89UL0"/>
<dbReference type="KEGG" id="bja:bll1406"/>
<dbReference type="InterPro" id="IPR011042">
    <property type="entry name" value="6-blade_b-propeller_TolB-like"/>
</dbReference>
<dbReference type="SUPFAM" id="SSF101898">
    <property type="entry name" value="NHL repeat"/>
    <property type="match status" value="1"/>
</dbReference>
<dbReference type="SUPFAM" id="SSF63829">
    <property type="entry name" value="Calcium-dependent phosphotriesterase"/>
    <property type="match status" value="1"/>
</dbReference>
<proteinExistence type="predicted"/>
<dbReference type="OrthoDB" id="30052at2"/>
<feature type="region of interest" description="Disordered" evidence="1">
    <location>
        <begin position="1"/>
        <end position="20"/>
    </location>
</feature>
<evidence type="ECO:0000313" key="2">
    <source>
        <dbReference type="EMBL" id="BAC46671.1"/>
    </source>
</evidence>
<dbReference type="eggNOG" id="COG4257">
    <property type="taxonomic scope" value="Bacteria"/>
</dbReference>
<keyword evidence="3" id="KW-1185">Reference proteome</keyword>
<dbReference type="EMBL" id="BA000040">
    <property type="protein sequence ID" value="BAC46671.1"/>
    <property type="molecule type" value="Genomic_DNA"/>
</dbReference>
<dbReference type="PATRIC" id="fig|224911.5.peg.1461"/>
<protein>
    <submittedName>
        <fullName evidence="2">Bll1406 protein</fullName>
    </submittedName>
</protein>
<dbReference type="Gene3D" id="2.120.10.30">
    <property type="entry name" value="TolB, C-terminal domain"/>
    <property type="match status" value="3"/>
</dbReference>